<sequence>MQHQWRSSSLRQGLSAGGRRKSSLEDIGLQRAEPAQGLQGLQGLQAGLPGLQGLQAHSPGVPRVPVNPIKIALNGSIGLEVTPPDQEQQGLSPGPSPGGLSPGAMGGSMGGSMGGAMGGLGAMGGGHSHSPPSPSAGGAPSSPVGDPQNLQGTIV</sequence>
<comment type="caution">
    <text evidence="2">The sequence shown here is derived from an EMBL/GenBank/DDBJ whole genome shotgun (WGS) entry which is preliminary data.</text>
</comment>
<dbReference type="EMBL" id="JAHWGI010001434">
    <property type="protein sequence ID" value="KAK3932201.1"/>
    <property type="molecule type" value="Genomic_DNA"/>
</dbReference>
<evidence type="ECO:0000313" key="3">
    <source>
        <dbReference type="Proteomes" id="UP001219518"/>
    </source>
</evidence>
<name>A0AAE1I3C5_9NEOP</name>
<keyword evidence="3" id="KW-1185">Reference proteome</keyword>
<feature type="region of interest" description="Disordered" evidence="1">
    <location>
        <begin position="77"/>
        <end position="155"/>
    </location>
</feature>
<feature type="compositionally biased region" description="Low complexity" evidence="1">
    <location>
        <begin position="90"/>
        <end position="99"/>
    </location>
</feature>
<feature type="compositionally biased region" description="Gly residues" evidence="1">
    <location>
        <begin position="100"/>
        <end position="127"/>
    </location>
</feature>
<gene>
    <name evidence="2" type="ORF">KUF71_011529</name>
</gene>
<evidence type="ECO:0000313" key="2">
    <source>
        <dbReference type="EMBL" id="KAK3932201.1"/>
    </source>
</evidence>
<feature type="region of interest" description="Disordered" evidence="1">
    <location>
        <begin position="1"/>
        <end position="28"/>
    </location>
</feature>
<dbReference type="AlphaFoldDB" id="A0AAE1I3C5"/>
<accession>A0AAE1I3C5</accession>
<proteinExistence type="predicted"/>
<evidence type="ECO:0000256" key="1">
    <source>
        <dbReference type="SAM" id="MobiDB-lite"/>
    </source>
</evidence>
<feature type="compositionally biased region" description="Polar residues" evidence="1">
    <location>
        <begin position="1"/>
        <end position="12"/>
    </location>
</feature>
<protein>
    <submittedName>
        <fullName evidence="2">Ribonucleoside-diphosphate reductase large subunit-like protein</fullName>
    </submittedName>
</protein>
<organism evidence="2 3">
    <name type="scientific">Frankliniella fusca</name>
    <dbReference type="NCBI Taxonomy" id="407009"/>
    <lineage>
        <taxon>Eukaryota</taxon>
        <taxon>Metazoa</taxon>
        <taxon>Ecdysozoa</taxon>
        <taxon>Arthropoda</taxon>
        <taxon>Hexapoda</taxon>
        <taxon>Insecta</taxon>
        <taxon>Pterygota</taxon>
        <taxon>Neoptera</taxon>
        <taxon>Paraneoptera</taxon>
        <taxon>Thysanoptera</taxon>
        <taxon>Terebrantia</taxon>
        <taxon>Thripoidea</taxon>
        <taxon>Thripidae</taxon>
        <taxon>Frankliniella</taxon>
    </lineage>
</organism>
<dbReference type="Proteomes" id="UP001219518">
    <property type="component" value="Unassembled WGS sequence"/>
</dbReference>
<reference evidence="2" key="1">
    <citation type="submission" date="2021-07" db="EMBL/GenBank/DDBJ databases">
        <authorList>
            <person name="Catto M.A."/>
            <person name="Jacobson A."/>
            <person name="Kennedy G."/>
            <person name="Labadie P."/>
            <person name="Hunt B.G."/>
            <person name="Srinivasan R."/>
        </authorList>
    </citation>
    <scope>NUCLEOTIDE SEQUENCE</scope>
    <source>
        <strain evidence="2">PL_HMW_Pooled</strain>
        <tissue evidence="2">Head</tissue>
    </source>
</reference>
<reference evidence="2" key="2">
    <citation type="journal article" date="2023" name="BMC Genomics">
        <title>Pest status, molecular evolution, and epigenetic factors derived from the genome assembly of Frankliniella fusca, a thysanopteran phytovirus vector.</title>
        <authorList>
            <person name="Catto M.A."/>
            <person name="Labadie P.E."/>
            <person name="Jacobson A.L."/>
            <person name="Kennedy G.G."/>
            <person name="Srinivasan R."/>
            <person name="Hunt B.G."/>
        </authorList>
    </citation>
    <scope>NUCLEOTIDE SEQUENCE</scope>
    <source>
        <strain evidence="2">PL_HMW_Pooled</strain>
    </source>
</reference>